<evidence type="ECO:0000313" key="2">
    <source>
        <dbReference type="EMBL" id="KAF0710770.1"/>
    </source>
</evidence>
<organism evidence="2 3">
    <name type="scientific">Aphanomyces astaci</name>
    <name type="common">Crayfish plague agent</name>
    <dbReference type="NCBI Taxonomy" id="112090"/>
    <lineage>
        <taxon>Eukaryota</taxon>
        <taxon>Sar</taxon>
        <taxon>Stramenopiles</taxon>
        <taxon>Oomycota</taxon>
        <taxon>Saprolegniomycetes</taxon>
        <taxon>Saprolegniales</taxon>
        <taxon>Verrucalvaceae</taxon>
        <taxon>Aphanomyces</taxon>
    </lineage>
</organism>
<dbReference type="EMBL" id="VJMI01018403">
    <property type="protein sequence ID" value="KAF0710770.1"/>
    <property type="molecule type" value="Genomic_DNA"/>
</dbReference>
<comment type="caution">
    <text evidence="2">The sequence shown here is derived from an EMBL/GenBank/DDBJ whole genome shotgun (WGS) entry which is preliminary data.</text>
</comment>
<proteinExistence type="predicted"/>
<evidence type="ECO:0000313" key="3">
    <source>
        <dbReference type="Proteomes" id="UP000469452"/>
    </source>
</evidence>
<protein>
    <submittedName>
        <fullName evidence="2">Uncharacterized protein</fullName>
    </submittedName>
</protein>
<feature type="non-terminal residue" evidence="2">
    <location>
        <position position="101"/>
    </location>
</feature>
<name>A0A6A4ZHA6_APHAT</name>
<reference evidence="2 3" key="1">
    <citation type="submission" date="2019-06" db="EMBL/GenBank/DDBJ databases">
        <title>Genomics analysis of Aphanomyces spp. identifies a new class of oomycete effector associated with host adaptation.</title>
        <authorList>
            <person name="Gaulin E."/>
        </authorList>
    </citation>
    <scope>NUCLEOTIDE SEQUENCE [LARGE SCALE GENOMIC DNA]</scope>
    <source>
        <strain evidence="2 3">E</strain>
    </source>
</reference>
<feature type="compositionally biased region" description="Basic residues" evidence="1">
    <location>
        <begin position="91"/>
        <end position="101"/>
    </location>
</feature>
<gene>
    <name evidence="2" type="ORF">AaE_012385</name>
</gene>
<dbReference type="AlphaFoldDB" id="A0A6A4ZHA6"/>
<accession>A0A6A4ZHA6</accession>
<feature type="region of interest" description="Disordered" evidence="1">
    <location>
        <begin position="81"/>
        <end position="101"/>
    </location>
</feature>
<sequence>MGTTQWNEIHMVVMRIMSQLPSPSLGGLPPVTAMSDRPAMSPLDTIILPGSLKSATLAMIESMQRANIDQAREALDAMHKEMNATNSFKRDRARKTHNKKR</sequence>
<evidence type="ECO:0000256" key="1">
    <source>
        <dbReference type="SAM" id="MobiDB-lite"/>
    </source>
</evidence>
<dbReference type="Proteomes" id="UP000469452">
    <property type="component" value="Unassembled WGS sequence"/>
</dbReference>